<dbReference type="InterPro" id="IPR029058">
    <property type="entry name" value="AB_hydrolase_fold"/>
</dbReference>
<gene>
    <name evidence="4" type="ORF">DOK76_04725</name>
</gene>
<comment type="caution">
    <text evidence="4">The sequence shown here is derived from an EMBL/GenBank/DDBJ whole genome shotgun (WGS) entry which is preliminary data.</text>
</comment>
<accession>A0ABS3HRJ2</accession>
<dbReference type="InterPro" id="IPR050261">
    <property type="entry name" value="FrsA_esterase"/>
</dbReference>
<evidence type="ECO:0000259" key="3">
    <source>
        <dbReference type="Pfam" id="PF00561"/>
    </source>
</evidence>
<dbReference type="GO" id="GO:0016787">
    <property type="term" value="F:hydrolase activity"/>
    <property type="evidence" value="ECO:0007669"/>
    <property type="project" value="UniProtKB-KW"/>
</dbReference>
<dbReference type="EMBL" id="JAFLVX010000014">
    <property type="protein sequence ID" value="MBO0476362.1"/>
    <property type="molecule type" value="Genomic_DNA"/>
</dbReference>
<dbReference type="PANTHER" id="PTHR22946:SF9">
    <property type="entry name" value="POLYKETIDE TRANSFERASE AF380"/>
    <property type="match status" value="1"/>
</dbReference>
<evidence type="ECO:0000313" key="5">
    <source>
        <dbReference type="Proteomes" id="UP000664857"/>
    </source>
</evidence>
<dbReference type="Pfam" id="PF00561">
    <property type="entry name" value="Abhydrolase_1"/>
    <property type="match status" value="1"/>
</dbReference>
<name>A0ABS3HRJ2_9ENTE</name>
<evidence type="ECO:0000313" key="4">
    <source>
        <dbReference type="EMBL" id="MBO0476362.1"/>
    </source>
</evidence>
<proteinExistence type="inferred from homology"/>
<feature type="domain" description="AB hydrolase-1" evidence="3">
    <location>
        <begin position="29"/>
        <end position="146"/>
    </location>
</feature>
<dbReference type="InterPro" id="IPR000073">
    <property type="entry name" value="AB_hydrolase_1"/>
</dbReference>
<protein>
    <submittedName>
        <fullName evidence="4">Alpha/beta fold hydrolase</fullName>
    </submittedName>
</protein>
<evidence type="ECO:0000256" key="2">
    <source>
        <dbReference type="ARBA" id="ARBA00038115"/>
    </source>
</evidence>
<keyword evidence="5" id="KW-1185">Reference proteome</keyword>
<keyword evidence="1 4" id="KW-0378">Hydrolase</keyword>
<organism evidence="4 5">
    <name type="scientific">Candidatus Vagococcus giribetii</name>
    <dbReference type="NCBI Taxonomy" id="2230876"/>
    <lineage>
        <taxon>Bacteria</taxon>
        <taxon>Bacillati</taxon>
        <taxon>Bacillota</taxon>
        <taxon>Bacilli</taxon>
        <taxon>Lactobacillales</taxon>
        <taxon>Enterococcaceae</taxon>
        <taxon>Vagococcus</taxon>
    </lineage>
</organism>
<sequence>MTTTIRKRTIAHVPILEVVPKDKINEALPLIVYYHGWQTNKELALTAAKKIAQQNMRVILPDGMYHGERKVESPTGIPSFRFWSTIQHNFSEFPLIKSFYQKRQLIEEDKLGVAGFSMGGMTTAGLLTHFPEIKAAAILMGTPNFQDFVHKVASYVDQENSYSGQLLRELVSWNKFFDLSLMPETLDGRPLYFWHGTEDAKLPFNVTHEFYLAHKDTAYGKGMSFDIGEGEPHILTIDTMLKTSDFFHKEFHG</sequence>
<dbReference type="PANTHER" id="PTHR22946">
    <property type="entry name" value="DIENELACTONE HYDROLASE DOMAIN-CONTAINING PROTEIN-RELATED"/>
    <property type="match status" value="1"/>
</dbReference>
<dbReference type="Gene3D" id="3.40.50.1820">
    <property type="entry name" value="alpha/beta hydrolase"/>
    <property type="match status" value="1"/>
</dbReference>
<dbReference type="SUPFAM" id="SSF53474">
    <property type="entry name" value="alpha/beta-Hydrolases"/>
    <property type="match status" value="1"/>
</dbReference>
<dbReference type="Proteomes" id="UP000664857">
    <property type="component" value="Unassembled WGS sequence"/>
</dbReference>
<evidence type="ECO:0000256" key="1">
    <source>
        <dbReference type="ARBA" id="ARBA00022801"/>
    </source>
</evidence>
<comment type="similarity">
    <text evidence="2">Belongs to the AB hydrolase superfamily. FUS2 hydrolase family.</text>
</comment>
<reference evidence="4 5" key="1">
    <citation type="submission" date="2021-03" db="EMBL/GenBank/DDBJ databases">
        <title>Enterococcal diversity collection.</title>
        <authorList>
            <person name="Gilmore M.S."/>
            <person name="Schwartzman J."/>
            <person name="Van Tyne D."/>
            <person name="Martin M."/>
            <person name="Earl A.M."/>
            <person name="Manson A.L."/>
            <person name="Straub T."/>
            <person name="Salamzade R."/>
            <person name="Saavedra J."/>
            <person name="Lebreton F."/>
            <person name="Prichula J."/>
            <person name="Schaufler K."/>
            <person name="Gaca A."/>
            <person name="Sgardioli B."/>
            <person name="Wagenaar J."/>
            <person name="Strong T."/>
        </authorList>
    </citation>
    <scope>NUCLEOTIDE SEQUENCE [LARGE SCALE GENOMIC DNA]</scope>
    <source>
        <strain evidence="4 5">DIV0080</strain>
    </source>
</reference>
<dbReference type="RefSeq" id="WP_206965328.1">
    <property type="nucleotide sequence ID" value="NZ_JAFLVX010000014.1"/>
</dbReference>